<comment type="caution">
    <text evidence="9">The sequence shown here is derived from an EMBL/GenBank/DDBJ whole genome shotgun (WGS) entry which is preliminary data.</text>
</comment>
<keyword evidence="10" id="KW-1185">Reference proteome</keyword>
<dbReference type="PANTHER" id="PTHR13476">
    <property type="entry name" value="CHROMATIN MODIFICATION-RELATED PROTEIN MEAF6"/>
    <property type="match status" value="1"/>
</dbReference>
<dbReference type="AlphaFoldDB" id="A0ABD1Q290"/>
<feature type="compositionally biased region" description="Basic and acidic residues" evidence="8">
    <location>
        <begin position="159"/>
        <end position="170"/>
    </location>
</feature>
<evidence type="ECO:0000256" key="3">
    <source>
        <dbReference type="ARBA" id="ARBA00022853"/>
    </source>
</evidence>
<evidence type="ECO:0000256" key="7">
    <source>
        <dbReference type="ARBA" id="ARBA00023242"/>
    </source>
</evidence>
<dbReference type="InterPro" id="IPR015418">
    <property type="entry name" value="Eaf6"/>
</dbReference>
<feature type="region of interest" description="Disordered" evidence="8">
    <location>
        <begin position="137"/>
        <end position="183"/>
    </location>
</feature>
<keyword evidence="4" id="KW-0805">Transcription regulation</keyword>
<dbReference type="EMBL" id="JBFOLK010000012">
    <property type="protein sequence ID" value="KAL2469733.1"/>
    <property type="molecule type" value="Genomic_DNA"/>
</dbReference>
<comment type="similarity">
    <text evidence="2">Belongs to the EAF6 family.</text>
</comment>
<keyword evidence="5" id="KW-0175">Coiled coil</keyword>
<name>A0ABD1Q290_9LAMI</name>
<proteinExistence type="inferred from homology"/>
<keyword evidence="7" id="KW-0539">Nucleus</keyword>
<evidence type="ECO:0000256" key="6">
    <source>
        <dbReference type="ARBA" id="ARBA00023163"/>
    </source>
</evidence>
<comment type="subcellular location">
    <subcellularLocation>
        <location evidence="1">Nucleus</location>
    </subcellularLocation>
</comment>
<evidence type="ECO:0000256" key="5">
    <source>
        <dbReference type="ARBA" id="ARBA00023054"/>
    </source>
</evidence>
<evidence type="ECO:0000313" key="10">
    <source>
        <dbReference type="Proteomes" id="UP001604336"/>
    </source>
</evidence>
<protein>
    <submittedName>
        <fullName evidence="9">Histone H4 acetyltransferase</fullName>
    </submittedName>
</protein>
<dbReference type="Proteomes" id="UP001604336">
    <property type="component" value="Unassembled WGS sequence"/>
</dbReference>
<evidence type="ECO:0000256" key="1">
    <source>
        <dbReference type="ARBA" id="ARBA00004123"/>
    </source>
</evidence>
<dbReference type="GO" id="GO:0000123">
    <property type="term" value="C:histone acetyltransferase complex"/>
    <property type="evidence" value="ECO:0007669"/>
    <property type="project" value="UniProtKB-ARBA"/>
</dbReference>
<feature type="compositionally biased region" description="Acidic residues" evidence="8">
    <location>
        <begin position="172"/>
        <end position="183"/>
    </location>
</feature>
<evidence type="ECO:0000256" key="4">
    <source>
        <dbReference type="ARBA" id="ARBA00023015"/>
    </source>
</evidence>
<dbReference type="GO" id="GO:0005634">
    <property type="term" value="C:nucleus"/>
    <property type="evidence" value="ECO:0007669"/>
    <property type="project" value="UniProtKB-SubCell"/>
</dbReference>
<accession>A0ABD1Q290</accession>
<sequence>MAQRFPIYPYPYPFVCAQESKSKLGSFCSNYRYPKFGKRIGIDIGANMELQGHRGSNNPKAMLSSLLHKREKLQEELGNVEKQAFDGFLSSTKNTSNLKRSRKFQLEDRVFSLSSVTSPAAEELRVVREDGRLDIGQVRSKGGGLASNGQGKPKKGRTGSRDGKKNRLSSDLDLDDEDDLDMR</sequence>
<gene>
    <name evidence="9" type="ORF">Adt_37869</name>
</gene>
<evidence type="ECO:0000256" key="2">
    <source>
        <dbReference type="ARBA" id="ARBA00010916"/>
    </source>
</evidence>
<evidence type="ECO:0000313" key="9">
    <source>
        <dbReference type="EMBL" id="KAL2469733.1"/>
    </source>
</evidence>
<evidence type="ECO:0000256" key="8">
    <source>
        <dbReference type="SAM" id="MobiDB-lite"/>
    </source>
</evidence>
<keyword evidence="6" id="KW-0804">Transcription</keyword>
<dbReference type="GO" id="GO:0006325">
    <property type="term" value="P:chromatin organization"/>
    <property type="evidence" value="ECO:0007669"/>
    <property type="project" value="UniProtKB-KW"/>
</dbReference>
<keyword evidence="3" id="KW-0156">Chromatin regulator</keyword>
<organism evidence="9 10">
    <name type="scientific">Abeliophyllum distichum</name>
    <dbReference type="NCBI Taxonomy" id="126358"/>
    <lineage>
        <taxon>Eukaryota</taxon>
        <taxon>Viridiplantae</taxon>
        <taxon>Streptophyta</taxon>
        <taxon>Embryophyta</taxon>
        <taxon>Tracheophyta</taxon>
        <taxon>Spermatophyta</taxon>
        <taxon>Magnoliopsida</taxon>
        <taxon>eudicotyledons</taxon>
        <taxon>Gunneridae</taxon>
        <taxon>Pentapetalae</taxon>
        <taxon>asterids</taxon>
        <taxon>lamiids</taxon>
        <taxon>Lamiales</taxon>
        <taxon>Oleaceae</taxon>
        <taxon>Forsythieae</taxon>
        <taxon>Abeliophyllum</taxon>
    </lineage>
</organism>
<dbReference type="Pfam" id="PF09340">
    <property type="entry name" value="NuA4"/>
    <property type="match status" value="1"/>
</dbReference>
<reference evidence="10" key="1">
    <citation type="submission" date="2024-07" db="EMBL/GenBank/DDBJ databases">
        <title>Two chromosome-level genome assemblies of Korean endemic species Abeliophyllum distichum and Forsythia ovata (Oleaceae).</title>
        <authorList>
            <person name="Jang H."/>
        </authorList>
    </citation>
    <scope>NUCLEOTIDE SEQUENCE [LARGE SCALE GENOMIC DNA]</scope>
</reference>